<evidence type="ECO:0000256" key="4">
    <source>
        <dbReference type="SAM" id="Phobius"/>
    </source>
</evidence>
<dbReference type="AlphaFoldDB" id="A0A3B1K6S1"/>
<evidence type="ECO:0000256" key="2">
    <source>
        <dbReference type="ARBA" id="ARBA00022737"/>
    </source>
</evidence>
<reference evidence="5" key="4">
    <citation type="submission" date="2025-09" db="UniProtKB">
        <authorList>
            <consortium name="Ensembl"/>
        </authorList>
    </citation>
    <scope>IDENTIFICATION</scope>
</reference>
<feature type="region of interest" description="Disordered" evidence="3">
    <location>
        <begin position="735"/>
        <end position="807"/>
    </location>
</feature>
<dbReference type="PRINTS" id="PR00019">
    <property type="entry name" value="LEURICHRPT"/>
</dbReference>
<evidence type="ECO:0000256" key="3">
    <source>
        <dbReference type="SAM" id="MobiDB-lite"/>
    </source>
</evidence>
<dbReference type="Gene3D" id="3.80.10.10">
    <property type="entry name" value="Ribonuclease Inhibitor"/>
    <property type="match status" value="2"/>
</dbReference>
<keyword evidence="2" id="KW-0677">Repeat</keyword>
<protein>
    <submittedName>
        <fullName evidence="5">Uncharacterized LOC103024873</fullName>
    </submittedName>
</protein>
<dbReference type="Bgee" id="ENSAMXG00000014136">
    <property type="expression patterns" value="Expressed in mesonephros and 1 other cell type or tissue"/>
</dbReference>
<evidence type="ECO:0000256" key="1">
    <source>
        <dbReference type="ARBA" id="ARBA00022614"/>
    </source>
</evidence>
<feature type="region of interest" description="Disordered" evidence="3">
    <location>
        <begin position="524"/>
        <end position="543"/>
    </location>
</feature>
<dbReference type="SMART" id="SM00369">
    <property type="entry name" value="LRR_TYP"/>
    <property type="match status" value="5"/>
</dbReference>
<feature type="region of interest" description="Disordered" evidence="3">
    <location>
        <begin position="555"/>
        <end position="575"/>
    </location>
</feature>
<dbReference type="InterPro" id="IPR003591">
    <property type="entry name" value="Leu-rich_rpt_typical-subtyp"/>
</dbReference>
<dbReference type="PANTHER" id="PTHR24366">
    <property type="entry name" value="IG(IMMUNOGLOBULIN) AND LRR(LEUCINE RICH REPEAT) DOMAINS"/>
    <property type="match status" value="1"/>
</dbReference>
<feature type="compositionally biased region" description="Basic and acidic residues" evidence="3">
    <location>
        <begin position="735"/>
        <end position="747"/>
    </location>
</feature>
<accession>A0A3B1K6S1</accession>
<sequence length="857" mass="97311">MVFVFCTVFLQVWGIFLRLGLVWCDSCLFADIASYVCKEIPTSYPPGLTSLVLWVSNLREINSAVFNYTNLASVSSLSMRNTGITAISPAAFDKFQSLKILDLYNNHISQVSSAWFTHKQVLEHLDLSNNSITVLNQEAFYGLSGLLRLNLSYNQIQIITTDTLHSLRNLRLLDLSNNKLTHLSVNSLPPVNSTKMCLSGNPWNCSDTEFTGYVRDLQRASLLENEMEVVCNSPACLRGVPVWNVSTCIEPGPPVDPTVGYNLTLPPTPQTEPQMNWSVVISLIVVLCALVLVICVLSVLYHRKRERKHLQTIRPSPEELGHGKQTRLVCRRAQENFESSIPDPKKKKTKYQNQVLLKLDRTVLENVPENVSQIFQIYGSRLYQSRETSNRPRSAGPVLSRTGNIGKHLLTEVEDQKDPAENIQKGGKLFKHGWVKIEKEQRETEKVEDEDNMLETREKFSENQVEEGVEEEERTVTDHIVKEGTLKDFTLREGTLMESTLKVPEGPQRVISDTVEEVNENLTSSFRRHDEPPQPGNDNVLPLEDSETLPYLTIGTNAENQNPKPEPIPTKTSPKLLSSKPIRRVLTWPPTAVQWKKQWTQNPQVLNAFPKLIYVAGCKHQIGTFPFSTSLAAPEHVPQLLQSSNVPQDGISGSLLAQCKTVEPLKQICESTIRSYIENLPNLTQHYAEVIEEVQSRIVNHNPLTNCDDPYSLYDLVQNSPRCEESNLKFERFRESVNSREDSESVKRNHKRKKVKETAMSQQTLSTSEKHSRRRDNKGKKLLREGQKDQIGSDSRALPSGGSPGDDNLLVDNEYAFIDLLHEVVENHGRWTRERWRQSHLNRQKQKQTGVGFQKRL</sequence>
<keyword evidence="1" id="KW-0433">Leucine-rich repeat</keyword>
<dbReference type="SUPFAM" id="SSF52058">
    <property type="entry name" value="L domain-like"/>
    <property type="match status" value="1"/>
</dbReference>
<organism evidence="5 6">
    <name type="scientific">Astyanax mexicanus</name>
    <name type="common">Blind cave fish</name>
    <name type="synonym">Astyanax fasciatus mexicanus</name>
    <dbReference type="NCBI Taxonomy" id="7994"/>
    <lineage>
        <taxon>Eukaryota</taxon>
        <taxon>Metazoa</taxon>
        <taxon>Chordata</taxon>
        <taxon>Craniata</taxon>
        <taxon>Vertebrata</taxon>
        <taxon>Euteleostomi</taxon>
        <taxon>Actinopterygii</taxon>
        <taxon>Neopterygii</taxon>
        <taxon>Teleostei</taxon>
        <taxon>Ostariophysi</taxon>
        <taxon>Characiformes</taxon>
        <taxon>Characoidei</taxon>
        <taxon>Acestrorhamphidae</taxon>
        <taxon>Acestrorhamphinae</taxon>
        <taxon>Astyanax</taxon>
    </lineage>
</organism>
<dbReference type="InterPro" id="IPR032675">
    <property type="entry name" value="LRR_dom_sf"/>
</dbReference>
<keyword evidence="6" id="KW-1185">Reference proteome</keyword>
<dbReference type="PANTHER" id="PTHR24366:SF96">
    <property type="entry name" value="LEUCINE RICH REPEAT CONTAINING 53"/>
    <property type="match status" value="1"/>
</dbReference>
<name>A0A3B1K6S1_ASTMX</name>
<dbReference type="Ensembl" id="ENSAMXT00000042210.1">
    <property type="protein sequence ID" value="ENSAMXP00000049800.1"/>
    <property type="gene ID" value="ENSAMXG00000014136.2"/>
</dbReference>
<proteinExistence type="predicted"/>
<reference evidence="6" key="2">
    <citation type="journal article" date="2014" name="Nat. Commun.">
        <title>The cavefish genome reveals candidate genes for eye loss.</title>
        <authorList>
            <person name="McGaugh S.E."/>
            <person name="Gross J.B."/>
            <person name="Aken B."/>
            <person name="Blin M."/>
            <person name="Borowsky R."/>
            <person name="Chalopin D."/>
            <person name="Hinaux H."/>
            <person name="Jeffery W.R."/>
            <person name="Keene A."/>
            <person name="Ma L."/>
            <person name="Minx P."/>
            <person name="Murphy D."/>
            <person name="O'Quin K.E."/>
            <person name="Retaux S."/>
            <person name="Rohner N."/>
            <person name="Searle S.M."/>
            <person name="Stahl B.A."/>
            <person name="Tabin C."/>
            <person name="Volff J.N."/>
            <person name="Yoshizawa M."/>
            <person name="Warren W.C."/>
        </authorList>
    </citation>
    <scope>NUCLEOTIDE SEQUENCE [LARGE SCALE GENOMIC DNA]</scope>
    <source>
        <strain evidence="6">female</strain>
    </source>
</reference>
<keyword evidence="4" id="KW-0472">Membrane</keyword>
<dbReference type="GeneTree" id="ENSGT00940000171543"/>
<reference evidence="6" key="1">
    <citation type="submission" date="2013-03" db="EMBL/GenBank/DDBJ databases">
        <authorList>
            <person name="Jeffery W."/>
            <person name="Warren W."/>
            <person name="Wilson R.K."/>
        </authorList>
    </citation>
    <scope>NUCLEOTIDE SEQUENCE</scope>
    <source>
        <strain evidence="6">female</strain>
    </source>
</reference>
<keyword evidence="4" id="KW-1133">Transmembrane helix</keyword>
<evidence type="ECO:0000313" key="6">
    <source>
        <dbReference type="Proteomes" id="UP000018467"/>
    </source>
</evidence>
<feature type="transmembrane region" description="Helical" evidence="4">
    <location>
        <begin position="277"/>
        <end position="301"/>
    </location>
</feature>
<dbReference type="Proteomes" id="UP000018467">
    <property type="component" value="Unassembled WGS sequence"/>
</dbReference>
<dbReference type="InParanoid" id="A0A3B1K6S1"/>
<feature type="region of interest" description="Disordered" evidence="3">
    <location>
        <begin position="838"/>
        <end position="857"/>
    </location>
</feature>
<dbReference type="STRING" id="7994.ENSAMXP00000049800"/>
<reference evidence="5" key="3">
    <citation type="submission" date="2025-08" db="UniProtKB">
        <authorList>
            <consortium name="Ensembl"/>
        </authorList>
    </citation>
    <scope>IDENTIFICATION</scope>
</reference>
<dbReference type="PROSITE" id="PS51450">
    <property type="entry name" value="LRR"/>
    <property type="match status" value="2"/>
</dbReference>
<feature type="compositionally biased region" description="Basic residues" evidence="3">
    <location>
        <begin position="771"/>
        <end position="781"/>
    </location>
</feature>
<keyword evidence="4" id="KW-0812">Transmembrane</keyword>
<dbReference type="Pfam" id="PF13855">
    <property type="entry name" value="LRR_8"/>
    <property type="match status" value="2"/>
</dbReference>
<evidence type="ECO:0000313" key="5">
    <source>
        <dbReference type="Ensembl" id="ENSAMXP00000049800.1"/>
    </source>
</evidence>
<dbReference type="InterPro" id="IPR001611">
    <property type="entry name" value="Leu-rich_rpt"/>
</dbReference>